<dbReference type="WBParaSite" id="TMUE_2000008494.1">
    <property type="protein sequence ID" value="TMUE_2000008494.1"/>
    <property type="gene ID" value="WBGene00295206"/>
</dbReference>
<evidence type="ECO:0000313" key="3">
    <source>
        <dbReference type="WBParaSite" id="TMUE_2000008494.1"/>
    </source>
</evidence>
<accession>A0A5S6QMV1</accession>
<reference evidence="3" key="1">
    <citation type="submission" date="2019-12" db="UniProtKB">
        <authorList>
            <consortium name="WormBaseParasite"/>
        </authorList>
    </citation>
    <scope>IDENTIFICATION</scope>
</reference>
<organism evidence="2 3">
    <name type="scientific">Trichuris muris</name>
    <name type="common">Mouse whipworm</name>
    <dbReference type="NCBI Taxonomy" id="70415"/>
    <lineage>
        <taxon>Eukaryota</taxon>
        <taxon>Metazoa</taxon>
        <taxon>Ecdysozoa</taxon>
        <taxon>Nematoda</taxon>
        <taxon>Enoplea</taxon>
        <taxon>Dorylaimia</taxon>
        <taxon>Trichinellida</taxon>
        <taxon>Trichuridae</taxon>
        <taxon>Trichuris</taxon>
    </lineage>
</organism>
<keyword evidence="2" id="KW-1185">Reference proteome</keyword>
<protein>
    <submittedName>
        <fullName evidence="3">Uncharacterized protein</fullName>
    </submittedName>
</protein>
<evidence type="ECO:0000256" key="1">
    <source>
        <dbReference type="SAM" id="MobiDB-lite"/>
    </source>
</evidence>
<proteinExistence type="predicted"/>
<name>A0A5S6QMV1_TRIMR</name>
<dbReference type="Proteomes" id="UP000046395">
    <property type="component" value="Unassembled WGS sequence"/>
</dbReference>
<sequence>MSGEQRSDTRGGGQKGKVSPAYARKGAVDEHAAPSSATLFIRPDVPFVYPSLHANAHVLFRQRMSRIADKSLAPVNSLLCQFNKCVLNAIKNEIGSRIRSTMKISVLIFFALLVGASPKRNHSKLHVDAESEIRGIMEKVMLSEDEEDLYVKLKDLHNQKVEECMKQECAPQQLEWNSKRVPSNSGLSALDIKQCTSACHGKMRPSFKELWKLSDRHDCYETMRDYLELGNLEQAMSIYSLYKTHYHID</sequence>
<dbReference type="AlphaFoldDB" id="A0A5S6QMV1"/>
<feature type="region of interest" description="Disordered" evidence="1">
    <location>
        <begin position="1"/>
        <end position="29"/>
    </location>
</feature>
<evidence type="ECO:0000313" key="2">
    <source>
        <dbReference type="Proteomes" id="UP000046395"/>
    </source>
</evidence>